<dbReference type="InterPro" id="IPR025511">
    <property type="entry name" value="DUF4398"/>
</dbReference>
<organism evidence="2">
    <name type="scientific">hydrothermal vent metagenome</name>
    <dbReference type="NCBI Taxonomy" id="652676"/>
    <lineage>
        <taxon>unclassified sequences</taxon>
        <taxon>metagenomes</taxon>
        <taxon>ecological metagenomes</taxon>
    </lineage>
</organism>
<dbReference type="Pfam" id="PF14346">
    <property type="entry name" value="DUF4398"/>
    <property type="match status" value="1"/>
</dbReference>
<accession>A0A3B0Z516</accession>
<evidence type="ECO:0000313" key="2">
    <source>
        <dbReference type="EMBL" id="VAW86621.1"/>
    </source>
</evidence>
<evidence type="ECO:0000259" key="1">
    <source>
        <dbReference type="Pfam" id="PF14346"/>
    </source>
</evidence>
<protein>
    <recommendedName>
        <fullName evidence="1">DUF4398 domain-containing protein</fullName>
    </recommendedName>
</protein>
<feature type="domain" description="DUF4398" evidence="1">
    <location>
        <begin position="16"/>
        <end position="86"/>
    </location>
</feature>
<name>A0A3B0Z516_9ZZZZ</name>
<reference evidence="2" key="1">
    <citation type="submission" date="2018-06" db="EMBL/GenBank/DDBJ databases">
        <authorList>
            <person name="Zhirakovskaya E."/>
        </authorList>
    </citation>
    <scope>NUCLEOTIDE SEQUENCE</scope>
</reference>
<gene>
    <name evidence="2" type="ORF">MNBD_GAMMA17-349</name>
</gene>
<dbReference type="Gene3D" id="1.20.1270.390">
    <property type="match status" value="1"/>
</dbReference>
<dbReference type="AlphaFoldDB" id="A0A3B0Z516"/>
<dbReference type="EMBL" id="UOFQ01000046">
    <property type="protein sequence ID" value="VAW86621.1"/>
    <property type="molecule type" value="Genomic_DNA"/>
</dbReference>
<proteinExistence type="predicted"/>
<sequence length="141" mass="15311">MFWVVLLAGCASAPTQEMSDARQAVSAAHDVGAAEHASENVQQAEQLLDKAARELEQGDFGDAREDAEAARVEAIKAQDIAQVMSATKLVLRNASQRGVLSNDAATLFDQARLAVDENRVHEAIRLANEARYQAEQDLNHQ</sequence>